<dbReference type="EMBL" id="KZ819351">
    <property type="protein sequence ID" value="PWN46341.1"/>
    <property type="molecule type" value="Genomic_DNA"/>
</dbReference>
<evidence type="ECO:0000313" key="3">
    <source>
        <dbReference type="Proteomes" id="UP000245783"/>
    </source>
</evidence>
<dbReference type="AlphaFoldDB" id="A0A316WCJ9"/>
<accession>A0A316WCJ9</accession>
<dbReference type="InParanoid" id="A0A316WCJ9"/>
<feature type="compositionally biased region" description="Pro residues" evidence="1">
    <location>
        <begin position="28"/>
        <end position="44"/>
    </location>
</feature>
<sequence length="179" mass="17862">MTIGTALGSELGTDPSDGVEVPDVPALPASPVPPPWLPPGPFPAPSLSLLEGEAAGEDAVDWSPSPPGPTDIVPSDVGLDIGPPALESAELPLPLGPFPAPSPPLLEDDPAGEAGVDWSPSPPGPTEIVPSDVELDVEPPALESAELPLPPSPLESAPCGSDPTGEEEPEVAPPSELCG</sequence>
<dbReference type="Proteomes" id="UP000245783">
    <property type="component" value="Unassembled WGS sequence"/>
</dbReference>
<dbReference type="GeneID" id="37034536"/>
<evidence type="ECO:0000256" key="1">
    <source>
        <dbReference type="SAM" id="MobiDB-lite"/>
    </source>
</evidence>
<reference evidence="2 3" key="1">
    <citation type="journal article" date="2018" name="Mol. Biol. Evol.">
        <title>Broad Genomic Sampling Reveals a Smut Pathogenic Ancestry of the Fungal Clade Ustilaginomycotina.</title>
        <authorList>
            <person name="Kijpornyongpan T."/>
            <person name="Mondo S.J."/>
            <person name="Barry K."/>
            <person name="Sandor L."/>
            <person name="Lee J."/>
            <person name="Lipzen A."/>
            <person name="Pangilinan J."/>
            <person name="LaButti K."/>
            <person name="Hainaut M."/>
            <person name="Henrissat B."/>
            <person name="Grigoriev I.V."/>
            <person name="Spatafora J.W."/>
            <person name="Aime M.C."/>
        </authorList>
    </citation>
    <scope>NUCLEOTIDE SEQUENCE [LARGE SCALE GENOMIC DNA]</scope>
    <source>
        <strain evidence="2 3">MCA 4658</strain>
    </source>
</reference>
<keyword evidence="3" id="KW-1185">Reference proteome</keyword>
<name>A0A316WCJ9_9BASI</name>
<gene>
    <name evidence="2" type="ORF">IE81DRAFT_319243</name>
</gene>
<feature type="compositionally biased region" description="Low complexity" evidence="1">
    <location>
        <begin position="82"/>
        <end position="93"/>
    </location>
</feature>
<organism evidence="2 3">
    <name type="scientific">Ceraceosorus guamensis</name>
    <dbReference type="NCBI Taxonomy" id="1522189"/>
    <lineage>
        <taxon>Eukaryota</taxon>
        <taxon>Fungi</taxon>
        <taxon>Dikarya</taxon>
        <taxon>Basidiomycota</taxon>
        <taxon>Ustilaginomycotina</taxon>
        <taxon>Exobasidiomycetes</taxon>
        <taxon>Ceraceosorales</taxon>
        <taxon>Ceraceosoraceae</taxon>
        <taxon>Ceraceosorus</taxon>
    </lineage>
</organism>
<proteinExistence type="predicted"/>
<feature type="region of interest" description="Disordered" evidence="1">
    <location>
        <begin position="1"/>
        <end position="179"/>
    </location>
</feature>
<protein>
    <submittedName>
        <fullName evidence="2">Uncharacterized protein</fullName>
    </submittedName>
</protein>
<dbReference type="RefSeq" id="XP_025373501.1">
    <property type="nucleotide sequence ID" value="XM_025512666.1"/>
</dbReference>
<feature type="compositionally biased region" description="Low complexity" evidence="1">
    <location>
        <begin position="138"/>
        <end position="147"/>
    </location>
</feature>
<evidence type="ECO:0000313" key="2">
    <source>
        <dbReference type="EMBL" id="PWN46341.1"/>
    </source>
</evidence>
<feature type="compositionally biased region" description="Pro residues" evidence="1">
    <location>
        <begin position="94"/>
        <end position="104"/>
    </location>
</feature>